<organism evidence="3 4">
    <name type="scientific">Nodularia spumigena UHCC 0060</name>
    <dbReference type="NCBI Taxonomy" id="3110300"/>
    <lineage>
        <taxon>Bacteria</taxon>
        <taxon>Bacillati</taxon>
        <taxon>Cyanobacteriota</taxon>
        <taxon>Cyanophyceae</taxon>
        <taxon>Nostocales</taxon>
        <taxon>Nodulariaceae</taxon>
        <taxon>Nodularia</taxon>
    </lineage>
</organism>
<feature type="compositionally biased region" description="Basic and acidic residues" evidence="1">
    <location>
        <begin position="1079"/>
        <end position="1093"/>
    </location>
</feature>
<dbReference type="PANTHER" id="PTHR30121:SF6">
    <property type="entry name" value="SLR6007 PROTEIN"/>
    <property type="match status" value="1"/>
</dbReference>
<dbReference type="EMBL" id="JAYGHK010000106">
    <property type="protein sequence ID" value="MEA5610482.1"/>
    <property type="molecule type" value="Genomic_DNA"/>
</dbReference>
<dbReference type="RefSeq" id="WP_271942368.1">
    <property type="nucleotide sequence ID" value="NZ_JAYGHK010000106.1"/>
</dbReference>
<dbReference type="InterPro" id="IPR051162">
    <property type="entry name" value="T4SS_component"/>
</dbReference>
<name>A0ABU5UX46_NODSP</name>
<gene>
    <name evidence="3" type="ORF">VB695_20815</name>
</gene>
<feature type="transmembrane region" description="Helical" evidence="2">
    <location>
        <begin position="52"/>
        <end position="68"/>
    </location>
</feature>
<feature type="region of interest" description="Disordered" evidence="1">
    <location>
        <begin position="1062"/>
        <end position="1117"/>
    </location>
</feature>
<dbReference type="PANTHER" id="PTHR30121">
    <property type="entry name" value="UNCHARACTERIZED PROTEIN YJGR-RELATED"/>
    <property type="match status" value="1"/>
</dbReference>
<reference evidence="3 4" key="1">
    <citation type="submission" date="2023-12" db="EMBL/GenBank/DDBJ databases">
        <title>Baltic Sea Cyanobacteria.</title>
        <authorList>
            <person name="Delbaje E."/>
            <person name="Fewer D.P."/>
            <person name="Shishido T.K."/>
        </authorList>
    </citation>
    <scope>NUCLEOTIDE SEQUENCE [LARGE SCALE GENOMIC DNA]</scope>
    <source>
        <strain evidence="3 4">UHCC 0060</strain>
    </source>
</reference>
<protein>
    <recommendedName>
        <fullName evidence="5">Helicase HerA central domain-containing protein</fullName>
    </recommendedName>
</protein>
<dbReference type="Gene3D" id="3.40.50.300">
    <property type="entry name" value="P-loop containing nucleotide triphosphate hydrolases"/>
    <property type="match status" value="2"/>
</dbReference>
<sequence length="1117" mass="125935">MAQDNQEFIKVNRILGKQASIGPIPSEQLVPWIAIIIVCYVATNGFLSLGMGWFFATSFWLIVSWWILTGNQPHEFLDRWRNPPGTEWCNGNSIYISPIPQYRPPWMRRRYEDSQVRIRLKPLIVPKQYGGNSKFMPFQNEVNICCIAEIKKDEREVAALLLDKGKSQYQLVFGFRIAGLHDLLNENEVSEFAHSIEEGLKELPIGEKITFCTGCYSDDPESPILETNSTPGISRQTQLTSLADNCQIKPVSVLFRNEQLRVEQLQSAGSRQTWSQIAFCTWTSEADSSHQQKDFVGGLIAKFSQFGTWTVEKITGNKRLYQEIFFKKLLLQGFQQGFIQWELLLNTKIGLEVTPCNATDLWQVCWNRFNQGTAPPIPQVITLKETETGLELTETVTTDKHICTLLIEGQQGRSACPEHRGDHDRVYLTGKDKVCGVMVVTDPPVGWSNTQDQLKWIWKILASSYVHDTEAWIEISRSNDFFIQDNLARQAKQSKTARTLAITKGQGRDIGAELKQEESFEAQRRLYQGTKALHCAPIFLVYRHSTQELTHACNLLANSFETAKVIRERNIAWEIWLQTLPITCKWLLHGGNLSERRMTLDTHTVAGIMPLTVPKDIDQQGVEFLTSRGGKPIYVDLFHQQIGRALITGTSGSGKSVLGWRFALEALANNIPVVGMDISAGGHSTFKTAIELLGEQGAYYDISSGSSNLMEPPDLRRFDKLERERRMESWKDFIRKALTAIAMGKVQNPHLAQRVDALLVKALDIFIRDSDIVARYNQAFEKGWLSPQWQQIPTLPDFVKFCTRERLNLRSFEDIDRQALNQIHSQVSALLASRLGKAIARPSTFSPAPAIKFFALSGLSNEQDAYLMAINAHTACIRNALSHPKSLFIGDELSVLLRKEGFAQVIGETCATGRKEGIAVILLSQDPDTICECATGAQIMQNMTYRITGRITSSGVASFQRYLGYPVNMIAHNATDAFLPRTSDLYSCWLVETGGRFWRTRFYPGELMLATVANNQDEREARERVMAQYPDTPKGKLLGLRTFTDAYIPALKENKGFHHIGQERHQATQQGDLPPTTAGDHDWQSRNEGDSAERCAGSNRLTPALSAKHTFRDSPKN</sequence>
<evidence type="ECO:0000256" key="2">
    <source>
        <dbReference type="SAM" id="Phobius"/>
    </source>
</evidence>
<comment type="caution">
    <text evidence="3">The sequence shown here is derived from an EMBL/GenBank/DDBJ whole genome shotgun (WGS) entry which is preliminary data.</text>
</comment>
<evidence type="ECO:0000256" key="1">
    <source>
        <dbReference type="SAM" id="MobiDB-lite"/>
    </source>
</evidence>
<keyword evidence="2" id="KW-1133">Transmembrane helix</keyword>
<accession>A0ABU5UX46</accession>
<keyword evidence="2" id="KW-0812">Transmembrane</keyword>
<dbReference type="SUPFAM" id="SSF52540">
    <property type="entry name" value="P-loop containing nucleoside triphosphate hydrolases"/>
    <property type="match status" value="1"/>
</dbReference>
<dbReference type="InterPro" id="IPR027417">
    <property type="entry name" value="P-loop_NTPase"/>
</dbReference>
<keyword evidence="2" id="KW-0472">Membrane</keyword>
<evidence type="ECO:0000313" key="4">
    <source>
        <dbReference type="Proteomes" id="UP001303285"/>
    </source>
</evidence>
<dbReference type="Proteomes" id="UP001303285">
    <property type="component" value="Unassembled WGS sequence"/>
</dbReference>
<keyword evidence="4" id="KW-1185">Reference proteome</keyword>
<proteinExistence type="predicted"/>
<evidence type="ECO:0000313" key="3">
    <source>
        <dbReference type="EMBL" id="MEA5610482.1"/>
    </source>
</evidence>
<evidence type="ECO:0008006" key="5">
    <source>
        <dbReference type="Google" id="ProtNLM"/>
    </source>
</evidence>